<evidence type="ECO:0000259" key="22">
    <source>
        <dbReference type="SMART" id="SM00337"/>
    </source>
</evidence>
<dbReference type="GO" id="GO:0005829">
    <property type="term" value="C:cytosol"/>
    <property type="evidence" value="ECO:0007669"/>
    <property type="project" value="Ensembl"/>
</dbReference>
<comment type="function">
    <text evidence="17">Promotes cell survival by suppressing apoptosis induced by BAX but not BAK. Increases binding of AHCYL1/IRBIT to ITPR1. Reduces ITPR1-mediated calcium release from the endoplasmic reticulum cooperatively with AHCYL1/IRBIT under normal cellular conditions. Under apoptotic stress conditions, dissociates from ITPR1 and is displaced from mitochondria-associated endoplasmic reticulum membranes, leading to increased Ca(2+) transfer to mitochondria which promotes apoptosis. Required for the correct formation of the microtubule organizing center during oocyte cell division, potentially via regulation of protein abundance and localization of other microtubule organizing center components such as AURKA and TPX2.</text>
</comment>
<dbReference type="PROSITE" id="PS01258">
    <property type="entry name" value="BH2"/>
    <property type="match status" value="1"/>
</dbReference>
<dbReference type="GO" id="GO:0005783">
    <property type="term" value="C:endoplasmic reticulum"/>
    <property type="evidence" value="ECO:0007669"/>
    <property type="project" value="UniProtKB-SubCell"/>
</dbReference>
<keyword evidence="14 21" id="KW-0472">Membrane</keyword>
<name>A0A8C5XEX1_MICMU</name>
<evidence type="ECO:0000256" key="4">
    <source>
        <dbReference type="ARBA" id="ARBA00004186"/>
    </source>
</evidence>
<dbReference type="GeneTree" id="ENSGT01130000278292"/>
<dbReference type="InterPro" id="IPR036834">
    <property type="entry name" value="Bcl-2-like_sf"/>
</dbReference>
<keyword evidence="24" id="KW-1185">Reference proteome</keyword>
<dbReference type="AlphaFoldDB" id="A0A8C5XEX1"/>
<proteinExistence type="inferred from homology"/>
<reference evidence="23" key="3">
    <citation type="submission" date="2025-09" db="UniProtKB">
        <authorList>
            <consortium name="Ensembl"/>
        </authorList>
    </citation>
    <scope>IDENTIFICATION</scope>
</reference>
<evidence type="ECO:0000256" key="8">
    <source>
        <dbReference type="ARBA" id="ARBA00022692"/>
    </source>
</evidence>
<evidence type="ECO:0000256" key="13">
    <source>
        <dbReference type="ARBA" id="ARBA00023128"/>
    </source>
</evidence>
<evidence type="ECO:0000256" key="5">
    <source>
        <dbReference type="ARBA" id="ARBA00004240"/>
    </source>
</evidence>
<dbReference type="PROSITE" id="PS50062">
    <property type="entry name" value="BCL2_FAMILY"/>
    <property type="match status" value="1"/>
</dbReference>
<dbReference type="FunFam" id="1.10.437.10:FF:000014">
    <property type="entry name" value="Bcl-2-like protein 10"/>
    <property type="match status" value="1"/>
</dbReference>
<evidence type="ECO:0000256" key="2">
    <source>
        <dbReference type="ARBA" id="ARBA00004126"/>
    </source>
</evidence>
<dbReference type="InterPro" id="IPR002475">
    <property type="entry name" value="Bcl2-like"/>
</dbReference>
<protein>
    <recommendedName>
        <fullName evidence="18">Bcl-2-like protein 10</fullName>
    </recommendedName>
    <alternativeName>
        <fullName evidence="19">Anti-apoptotic protein Boo</fullName>
    </alternativeName>
    <alternativeName>
        <fullName evidence="20">Apoptosis regulator Bcl-B</fullName>
    </alternativeName>
</protein>
<accession>A0A8C5XEX1</accession>
<keyword evidence="16" id="KW-0539">Nucleus</keyword>
<dbReference type="InterPro" id="IPR026298">
    <property type="entry name" value="Bcl-2_fam"/>
</dbReference>
<dbReference type="GO" id="GO:0005819">
    <property type="term" value="C:spindle"/>
    <property type="evidence" value="ECO:0007669"/>
    <property type="project" value="UniProtKB-SubCell"/>
</dbReference>
<dbReference type="Proteomes" id="UP000694394">
    <property type="component" value="Chromosome 3"/>
</dbReference>
<keyword evidence="11" id="KW-0832">Ubl conjugation</keyword>
<reference evidence="23" key="2">
    <citation type="submission" date="2025-08" db="UniProtKB">
        <authorList>
            <consortium name="Ensembl"/>
        </authorList>
    </citation>
    <scope>IDENTIFICATION</scope>
</reference>
<evidence type="ECO:0000256" key="15">
    <source>
        <dbReference type="ARBA" id="ARBA00023212"/>
    </source>
</evidence>
<dbReference type="GO" id="GO:0005741">
    <property type="term" value="C:mitochondrial outer membrane"/>
    <property type="evidence" value="ECO:0007669"/>
    <property type="project" value="TreeGrafter"/>
</dbReference>
<evidence type="ECO:0000256" key="6">
    <source>
        <dbReference type="ARBA" id="ARBA00009458"/>
    </source>
</evidence>
<dbReference type="Gene3D" id="1.10.437.10">
    <property type="entry name" value="Blc2-like"/>
    <property type="match status" value="1"/>
</dbReference>
<evidence type="ECO:0000256" key="16">
    <source>
        <dbReference type="ARBA" id="ARBA00023242"/>
    </source>
</evidence>
<dbReference type="InterPro" id="IPR046371">
    <property type="entry name" value="Bcl-2_BH1-3"/>
</dbReference>
<comment type="subcellular location">
    <subcellularLocation>
        <location evidence="4">Cytoplasm</location>
        <location evidence="4">Cytoskeleton</location>
        <location evidence="4">Spindle</location>
    </subcellularLocation>
    <subcellularLocation>
        <location evidence="5">Endoplasmic reticulum</location>
    </subcellularLocation>
    <subcellularLocation>
        <location evidence="3">Mitochondrion</location>
    </subcellularLocation>
    <subcellularLocation>
        <location evidence="2">Nucleus membrane</location>
    </subcellularLocation>
</comment>
<dbReference type="EMBL" id="ABDC03004499">
    <property type="status" value="NOT_ANNOTATED_CDS"/>
    <property type="molecule type" value="Genomic_DNA"/>
</dbReference>
<dbReference type="GO" id="GO:0043066">
    <property type="term" value="P:negative regulation of apoptotic process"/>
    <property type="evidence" value="ECO:0007669"/>
    <property type="project" value="Ensembl"/>
</dbReference>
<dbReference type="SUPFAM" id="SSF56854">
    <property type="entry name" value="Bcl-2 inhibitors of programmed cell death"/>
    <property type="match status" value="1"/>
</dbReference>
<gene>
    <name evidence="23" type="primary">BCL2L10</name>
</gene>
<dbReference type="GO" id="GO:0001836">
    <property type="term" value="P:release of cytochrome c from mitochondria"/>
    <property type="evidence" value="ECO:0007669"/>
    <property type="project" value="TreeGrafter"/>
</dbReference>
<comment type="similarity">
    <text evidence="6">Belongs to the Bcl-2 family.</text>
</comment>
<reference evidence="23" key="1">
    <citation type="submission" date="2016-12" db="EMBL/GenBank/DDBJ databases">
        <title>Mouse lemur reference genome and diversity panel.</title>
        <authorList>
            <person name="Harris R."/>
            <person name="Larsen P."/>
            <person name="Liu Y."/>
            <person name="Hughes D.S."/>
            <person name="Murali S."/>
            <person name="Raveendran M."/>
            <person name="Korchina V."/>
            <person name="Wang M."/>
            <person name="Jhangiani S."/>
            <person name="Bandaranaike D."/>
            <person name="Bellair M."/>
            <person name="Blankenburg K."/>
            <person name="Chao H."/>
            <person name="Dahdouli M."/>
            <person name="Dinh H."/>
            <person name="Doddapaneni H."/>
            <person name="English A."/>
            <person name="Firestine M."/>
            <person name="Gnanaolivu R."/>
            <person name="Gross S."/>
            <person name="Hernandez B."/>
            <person name="Javaid M."/>
            <person name="Jayaseelan J."/>
            <person name="Jones J."/>
            <person name="Khan Z."/>
            <person name="Kovar C."/>
            <person name="Kurapati P."/>
            <person name="Le B."/>
            <person name="Lee S."/>
            <person name="Li M."/>
            <person name="Mathew T."/>
            <person name="Narasimhan A."/>
            <person name="Ngo D."/>
            <person name="Nguyen L."/>
            <person name="Okwuonu G."/>
            <person name="Ongeri F."/>
            <person name="Osuji N."/>
            <person name="Pu L.-L."/>
            <person name="Puazo M."/>
            <person name="Quiroz J."/>
            <person name="Raj R."/>
            <person name="Rajbhandari K."/>
            <person name="Reid J.G."/>
            <person name="Santibanez J."/>
            <person name="Sexton D."/>
            <person name="Skinner E."/>
            <person name="Vee V."/>
            <person name="Weissenberger G."/>
            <person name="Wu Y."/>
            <person name="Xin Y."/>
            <person name="Han Y."/>
            <person name="Campbell C."/>
            <person name="Brown A."/>
            <person name="Sullivan B."/>
            <person name="Shelton J."/>
            <person name="Brown S."/>
            <person name="Dudchenko O."/>
            <person name="Machol I."/>
            <person name="Durand N."/>
            <person name="Shamim M."/>
            <person name="Lieberman A."/>
            <person name="Muzny D.M."/>
            <person name="Richards S."/>
            <person name="Yoder A."/>
            <person name="Worley K.C."/>
            <person name="Rogers J."/>
            <person name="Gibbs R.A."/>
        </authorList>
    </citation>
    <scope>NUCLEOTIDE SEQUENCE [LARGE SCALE GENOMIC DNA]</scope>
</reference>
<dbReference type="GO" id="GO:0031965">
    <property type="term" value="C:nuclear membrane"/>
    <property type="evidence" value="ECO:0007669"/>
    <property type="project" value="UniProtKB-SubCell"/>
</dbReference>
<dbReference type="InterPro" id="IPR020726">
    <property type="entry name" value="Bcl2_BH2_motif_CS"/>
</dbReference>
<feature type="domain" description="Bcl-2 Bcl-2 homology region 1-3" evidence="22">
    <location>
        <begin position="39"/>
        <end position="151"/>
    </location>
</feature>
<keyword evidence="13" id="KW-0496">Mitochondrion</keyword>
<evidence type="ECO:0000256" key="9">
    <source>
        <dbReference type="ARBA" id="ARBA00022703"/>
    </source>
</evidence>
<keyword evidence="10" id="KW-0256">Endoplasmic reticulum</keyword>
<evidence type="ECO:0000256" key="12">
    <source>
        <dbReference type="ARBA" id="ARBA00022989"/>
    </source>
</evidence>
<sequence length="192" mass="21854">MGDLFRERTERLLADYLEYCAREPGTPGLPPSSLEAAALRLAATKIRQKHASFFSAYVGYPGNRVSLMERMAEAVLSDSLSWGRVVMLLTFAGTLLERGPRVTAWWRKWDLKPQLKEGDPEVARDCQRLVALLSAWLAGQHRAWLQAQGGWDGFCDLFRKPLPLAVWRRLLAQVLLSCFLATTVIYFWTRLL</sequence>
<keyword evidence="12 21" id="KW-1133">Transmembrane helix</keyword>
<organism evidence="23 24">
    <name type="scientific">Microcebus murinus</name>
    <name type="common">Gray mouse lemur</name>
    <name type="synonym">Lemur murinus</name>
    <dbReference type="NCBI Taxonomy" id="30608"/>
    <lineage>
        <taxon>Eukaryota</taxon>
        <taxon>Metazoa</taxon>
        <taxon>Chordata</taxon>
        <taxon>Craniata</taxon>
        <taxon>Vertebrata</taxon>
        <taxon>Euteleostomi</taxon>
        <taxon>Mammalia</taxon>
        <taxon>Eutheria</taxon>
        <taxon>Euarchontoglires</taxon>
        <taxon>Primates</taxon>
        <taxon>Strepsirrhini</taxon>
        <taxon>Lemuriformes</taxon>
        <taxon>Cheirogaleidae</taxon>
        <taxon>Microcebus</taxon>
    </lineage>
</organism>
<evidence type="ECO:0000256" key="10">
    <source>
        <dbReference type="ARBA" id="ARBA00022824"/>
    </source>
</evidence>
<dbReference type="Ensembl" id="ENSMICT00000016600.3">
    <property type="protein sequence ID" value="ENSMICP00000015126.2"/>
    <property type="gene ID" value="ENSMICG00000016608.3"/>
</dbReference>
<dbReference type="GO" id="GO:0008630">
    <property type="term" value="P:intrinsic apoptotic signaling pathway in response to DNA damage"/>
    <property type="evidence" value="ECO:0007669"/>
    <property type="project" value="TreeGrafter"/>
</dbReference>
<keyword evidence="7" id="KW-0963">Cytoplasm</keyword>
<keyword evidence="9" id="KW-0053">Apoptosis</keyword>
<dbReference type="PANTHER" id="PTHR11256">
    <property type="entry name" value="BCL-2 RELATED"/>
    <property type="match status" value="1"/>
</dbReference>
<evidence type="ECO:0000256" key="1">
    <source>
        <dbReference type="ARBA" id="ARBA00001913"/>
    </source>
</evidence>
<evidence type="ECO:0000256" key="21">
    <source>
        <dbReference type="SAM" id="Phobius"/>
    </source>
</evidence>
<dbReference type="GO" id="GO:0097192">
    <property type="term" value="P:extrinsic apoptotic signaling pathway in absence of ligand"/>
    <property type="evidence" value="ECO:0007669"/>
    <property type="project" value="TreeGrafter"/>
</dbReference>
<evidence type="ECO:0000256" key="11">
    <source>
        <dbReference type="ARBA" id="ARBA00022843"/>
    </source>
</evidence>
<dbReference type="PANTHER" id="PTHR11256:SF47">
    <property type="entry name" value="BCL-2-LIKE PROTEIN 10"/>
    <property type="match status" value="1"/>
</dbReference>
<keyword evidence="8 21" id="KW-0812">Transmembrane</keyword>
<feature type="transmembrane region" description="Helical" evidence="21">
    <location>
        <begin position="170"/>
        <end position="189"/>
    </location>
</feature>
<dbReference type="GO" id="GO:0005509">
    <property type="term" value="F:calcium ion binding"/>
    <property type="evidence" value="ECO:0007669"/>
    <property type="project" value="Ensembl"/>
</dbReference>
<dbReference type="GO" id="GO:0051400">
    <property type="term" value="F:BH domain binding"/>
    <property type="evidence" value="ECO:0007669"/>
    <property type="project" value="TreeGrafter"/>
</dbReference>
<dbReference type="Pfam" id="PF00452">
    <property type="entry name" value="Bcl-2"/>
    <property type="match status" value="1"/>
</dbReference>
<evidence type="ECO:0000256" key="7">
    <source>
        <dbReference type="ARBA" id="ARBA00022490"/>
    </source>
</evidence>
<evidence type="ECO:0000256" key="19">
    <source>
        <dbReference type="ARBA" id="ARBA00077411"/>
    </source>
</evidence>
<evidence type="ECO:0000256" key="17">
    <source>
        <dbReference type="ARBA" id="ARBA00053352"/>
    </source>
</evidence>
<evidence type="ECO:0000256" key="20">
    <source>
        <dbReference type="ARBA" id="ARBA00078307"/>
    </source>
</evidence>
<keyword evidence="15" id="KW-0206">Cytoskeleton</keyword>
<evidence type="ECO:0000256" key="3">
    <source>
        <dbReference type="ARBA" id="ARBA00004173"/>
    </source>
</evidence>
<evidence type="ECO:0000313" key="24">
    <source>
        <dbReference type="Proteomes" id="UP000694394"/>
    </source>
</evidence>
<evidence type="ECO:0000256" key="18">
    <source>
        <dbReference type="ARBA" id="ARBA00067191"/>
    </source>
</evidence>
<evidence type="ECO:0000313" key="23">
    <source>
        <dbReference type="Ensembl" id="ENSMICP00000015126.2"/>
    </source>
</evidence>
<dbReference type="GO" id="GO:0089720">
    <property type="term" value="F:caspase binding"/>
    <property type="evidence" value="ECO:0007669"/>
    <property type="project" value="Ensembl"/>
</dbReference>
<comment type="cofactor">
    <cofactor evidence="1">
        <name>Ca(2+)</name>
        <dbReference type="ChEBI" id="CHEBI:29108"/>
    </cofactor>
</comment>
<evidence type="ECO:0000256" key="14">
    <source>
        <dbReference type="ARBA" id="ARBA00023136"/>
    </source>
</evidence>
<dbReference type="GO" id="GO:0044233">
    <property type="term" value="C:mitochondria-associated endoplasmic reticulum membrane contact site"/>
    <property type="evidence" value="ECO:0007669"/>
    <property type="project" value="Ensembl"/>
</dbReference>
<dbReference type="SMART" id="SM00337">
    <property type="entry name" value="BCL"/>
    <property type="match status" value="1"/>
</dbReference>